<keyword evidence="13 23" id="KW-0472">Membrane</keyword>
<organism evidence="25 26">
    <name type="scientific">Myodes glareolus</name>
    <name type="common">Bank vole</name>
    <name type="synonym">Clethrionomys glareolus</name>
    <dbReference type="NCBI Taxonomy" id="447135"/>
    <lineage>
        <taxon>Eukaryota</taxon>
        <taxon>Metazoa</taxon>
        <taxon>Chordata</taxon>
        <taxon>Craniata</taxon>
        <taxon>Vertebrata</taxon>
        <taxon>Euteleostomi</taxon>
        <taxon>Mammalia</taxon>
        <taxon>Eutheria</taxon>
        <taxon>Euarchontoglires</taxon>
        <taxon>Glires</taxon>
        <taxon>Rodentia</taxon>
        <taxon>Myomorpha</taxon>
        <taxon>Muroidea</taxon>
        <taxon>Cricetidae</taxon>
        <taxon>Arvicolinae</taxon>
        <taxon>Myodes</taxon>
    </lineage>
</organism>
<evidence type="ECO:0000256" key="10">
    <source>
        <dbReference type="ARBA" id="ARBA00022859"/>
    </source>
</evidence>
<evidence type="ECO:0000256" key="1">
    <source>
        <dbReference type="ARBA" id="ARBA00004115"/>
    </source>
</evidence>
<keyword evidence="5 23" id="KW-0812">Transmembrane</keyword>
<comment type="subunit">
    <text evidence="21">Interacts with peptide-free HLA-A*02-B2M complexes or those loaded with low affinity peptides, likely facilitating peptide exchange onto higher affinity peptides. Interacts with MR1 in a ligand-independent way; this interaction may stabilize MR1 pool and facilitate ligand loading and dissociation.</text>
</comment>
<comment type="subcellular location">
    <subcellularLocation>
        <location evidence="2">Cell membrane</location>
        <topology evidence="2">Single-pass type I membrane protein</topology>
    </subcellularLocation>
    <subcellularLocation>
        <location evidence="1">Endoplasmic reticulum membrane</location>
        <topology evidence="1">Single-pass type I membrane protein</topology>
    </subcellularLocation>
    <subcellularLocation>
        <location evidence="3">Golgi apparatus membrane</location>
        <topology evidence="3">Single-pass type I membrane protein</topology>
    </subcellularLocation>
    <subcellularLocation>
        <location evidence="16">Microsome membrane</location>
        <topology evidence="16">Single-pass type I membrane protein</topology>
    </subcellularLocation>
</comment>
<dbReference type="FunFam" id="2.60.40.10:FF:001475">
    <property type="entry name" value="TAP binding protein-like variant"/>
    <property type="match status" value="1"/>
</dbReference>
<feature type="transmembrane region" description="Helical" evidence="23">
    <location>
        <begin position="332"/>
        <end position="351"/>
    </location>
</feature>
<evidence type="ECO:0000256" key="7">
    <source>
        <dbReference type="ARBA" id="ARBA00022737"/>
    </source>
</evidence>
<gene>
    <name evidence="25" type="ORF">U0070_021748</name>
</gene>
<dbReference type="InterPro" id="IPR050380">
    <property type="entry name" value="Immune_Resp_Modulators"/>
</dbReference>
<evidence type="ECO:0000256" key="20">
    <source>
        <dbReference type="ARBA" id="ARBA00082706"/>
    </source>
</evidence>
<dbReference type="GO" id="GO:0000139">
    <property type="term" value="C:Golgi membrane"/>
    <property type="evidence" value="ECO:0007669"/>
    <property type="project" value="UniProtKB-SubCell"/>
</dbReference>
<keyword evidence="6" id="KW-0732">Signal</keyword>
<keyword evidence="8" id="KW-0256">Endoplasmic reticulum</keyword>
<proteinExistence type="predicted"/>
<evidence type="ECO:0000256" key="14">
    <source>
        <dbReference type="ARBA" id="ARBA00023157"/>
    </source>
</evidence>
<dbReference type="EMBL" id="JBBHLL010000718">
    <property type="protein sequence ID" value="KAK7798218.1"/>
    <property type="molecule type" value="Genomic_DNA"/>
</dbReference>
<evidence type="ECO:0000256" key="3">
    <source>
        <dbReference type="ARBA" id="ARBA00004614"/>
    </source>
</evidence>
<accession>A0AAW0HA39</accession>
<evidence type="ECO:0000256" key="5">
    <source>
        <dbReference type="ARBA" id="ARBA00022692"/>
    </source>
</evidence>
<evidence type="ECO:0000259" key="24">
    <source>
        <dbReference type="PROSITE" id="PS50835"/>
    </source>
</evidence>
<dbReference type="InterPro" id="IPR007110">
    <property type="entry name" value="Ig-like_dom"/>
</dbReference>
<evidence type="ECO:0000256" key="19">
    <source>
        <dbReference type="ARBA" id="ARBA00081207"/>
    </source>
</evidence>
<evidence type="ECO:0000256" key="6">
    <source>
        <dbReference type="ARBA" id="ARBA00022729"/>
    </source>
</evidence>
<keyword evidence="26" id="KW-1185">Reference proteome</keyword>
<evidence type="ECO:0000256" key="16">
    <source>
        <dbReference type="ARBA" id="ARBA00060390"/>
    </source>
</evidence>
<comment type="caution">
    <text evidence="25">The sequence shown here is derived from an EMBL/GenBank/DDBJ whole genome shotgun (WGS) entry which is preliminary data.</text>
</comment>
<evidence type="ECO:0000313" key="25">
    <source>
        <dbReference type="EMBL" id="KAK7798218.1"/>
    </source>
</evidence>
<keyword evidence="15" id="KW-0393">Immunoglobulin domain</keyword>
<dbReference type="SMART" id="SM00409">
    <property type="entry name" value="IG"/>
    <property type="match status" value="1"/>
</dbReference>
<keyword evidence="14" id="KW-1015">Disulfide bond</keyword>
<dbReference type="InterPro" id="IPR003597">
    <property type="entry name" value="Ig_C1-set"/>
</dbReference>
<evidence type="ECO:0000256" key="11">
    <source>
        <dbReference type="ARBA" id="ARBA00022989"/>
    </source>
</evidence>
<dbReference type="Gene3D" id="2.60.40.10">
    <property type="entry name" value="Immunoglobulins"/>
    <property type="match status" value="2"/>
</dbReference>
<dbReference type="SMART" id="SM00407">
    <property type="entry name" value="IGc1"/>
    <property type="match status" value="1"/>
</dbReference>
<keyword evidence="11 23" id="KW-1133">Transmembrane helix</keyword>
<evidence type="ECO:0000256" key="9">
    <source>
        <dbReference type="ARBA" id="ARBA00022848"/>
    </source>
</evidence>
<dbReference type="PROSITE" id="PS50835">
    <property type="entry name" value="IG_LIKE"/>
    <property type="match status" value="2"/>
</dbReference>
<dbReference type="InterPro" id="IPR003006">
    <property type="entry name" value="Ig/MHC_CS"/>
</dbReference>
<name>A0AAW0HA39_MYOGA</name>
<dbReference type="PANTHER" id="PTHR23411">
    <property type="entry name" value="TAPASIN"/>
    <property type="match status" value="1"/>
</dbReference>
<dbReference type="Pfam" id="PF07654">
    <property type="entry name" value="C1-set"/>
    <property type="match status" value="1"/>
</dbReference>
<dbReference type="GO" id="GO:0005886">
    <property type="term" value="C:plasma membrane"/>
    <property type="evidence" value="ECO:0007669"/>
    <property type="project" value="UniProtKB-SubCell"/>
</dbReference>
<dbReference type="Proteomes" id="UP001488838">
    <property type="component" value="Unassembled WGS sequence"/>
</dbReference>
<keyword evidence="10" id="KW-0391">Immunity</keyword>
<reference evidence="25 26" key="1">
    <citation type="journal article" date="2023" name="bioRxiv">
        <title>Conserved and derived expression patterns and positive selection on dental genes reveal complex evolutionary context of ever-growing rodent molars.</title>
        <authorList>
            <person name="Calamari Z.T."/>
            <person name="Song A."/>
            <person name="Cohen E."/>
            <person name="Akter M."/>
            <person name="Roy R.D."/>
            <person name="Hallikas O."/>
            <person name="Christensen M.M."/>
            <person name="Li P."/>
            <person name="Marangoni P."/>
            <person name="Jernvall J."/>
            <person name="Klein O.D."/>
        </authorList>
    </citation>
    <scope>NUCLEOTIDE SEQUENCE [LARGE SCALE GENOMIC DNA]</scope>
    <source>
        <strain evidence="25">V071</strain>
    </source>
</reference>
<keyword evidence="9" id="KW-0492">Microsome</keyword>
<evidence type="ECO:0000256" key="13">
    <source>
        <dbReference type="ARBA" id="ARBA00023136"/>
    </source>
</evidence>
<dbReference type="Pfam" id="PF07686">
    <property type="entry name" value="V-set"/>
    <property type="match status" value="1"/>
</dbReference>
<evidence type="ECO:0000313" key="26">
    <source>
        <dbReference type="Proteomes" id="UP001488838"/>
    </source>
</evidence>
<evidence type="ECO:0000256" key="17">
    <source>
        <dbReference type="ARBA" id="ARBA00070349"/>
    </source>
</evidence>
<evidence type="ECO:0000256" key="12">
    <source>
        <dbReference type="ARBA" id="ARBA00023034"/>
    </source>
</evidence>
<keyword evidence="7" id="KW-0677">Repeat</keyword>
<dbReference type="InterPro" id="IPR013783">
    <property type="entry name" value="Ig-like_fold"/>
</dbReference>
<dbReference type="GO" id="GO:0005789">
    <property type="term" value="C:endoplasmic reticulum membrane"/>
    <property type="evidence" value="ECO:0007669"/>
    <property type="project" value="UniProtKB-SubCell"/>
</dbReference>
<evidence type="ECO:0000256" key="23">
    <source>
        <dbReference type="SAM" id="Phobius"/>
    </source>
</evidence>
<dbReference type="InterPro" id="IPR036179">
    <property type="entry name" value="Ig-like_dom_sf"/>
</dbReference>
<evidence type="ECO:0000256" key="18">
    <source>
        <dbReference type="ARBA" id="ARBA00078292"/>
    </source>
</evidence>
<evidence type="ECO:0000256" key="15">
    <source>
        <dbReference type="ARBA" id="ARBA00023319"/>
    </source>
</evidence>
<dbReference type="SUPFAM" id="SSF48726">
    <property type="entry name" value="Immunoglobulin"/>
    <property type="match status" value="2"/>
</dbReference>
<keyword evidence="4" id="KW-1003">Cell membrane</keyword>
<dbReference type="AlphaFoldDB" id="A0AAW0HA39"/>
<evidence type="ECO:0000256" key="4">
    <source>
        <dbReference type="ARBA" id="ARBA00022475"/>
    </source>
</evidence>
<evidence type="ECO:0000256" key="8">
    <source>
        <dbReference type="ARBA" id="ARBA00022824"/>
    </source>
</evidence>
<dbReference type="InterPro" id="IPR013106">
    <property type="entry name" value="Ig_V-set"/>
</dbReference>
<keyword evidence="12" id="KW-0333">Golgi apparatus</keyword>
<sequence length="358" mass="38752">MEEEGVHLTVPAEPPTAERPWQPTDIVLDCFLVTEDRHRGAFASKGDRERALLVLKQVPVPDDGSLDDITDFQASTVTEGDPPVIFEASVDLVQIPQAEALLHADCSGKVVTLEFQVTSETQALNRLLGSPVSLHCSFSMAPGLDLIAVEWRRQHKGSGQLVYSWKAGQVQASRKGATLEPEQLHAAGDASLTLANLTLKDEGTYICQITTSLYQAQQIIPLDILAPPKVQLNLANKDLPPSLICSAAGYYPLDVVVTWIREELGGIPAQVSGASFSSIRQSMMGTYSISSTVTAEPGPAGATYICQVTHISLEEPLRVSMRVLPNTEQTTAFGIFFASGLFILGLLFLVFRRQQGLP</sequence>
<evidence type="ECO:0000256" key="22">
    <source>
        <dbReference type="SAM" id="MobiDB-lite"/>
    </source>
</evidence>
<dbReference type="PROSITE" id="PS00290">
    <property type="entry name" value="IG_MHC"/>
    <property type="match status" value="1"/>
</dbReference>
<dbReference type="InterPro" id="IPR003599">
    <property type="entry name" value="Ig_sub"/>
</dbReference>
<feature type="domain" description="Ig-like" evidence="24">
    <location>
        <begin position="228"/>
        <end position="320"/>
    </location>
</feature>
<protein>
    <recommendedName>
        <fullName evidence="17">Tapasin-related protein</fullName>
    </recommendedName>
    <alternativeName>
        <fullName evidence="18">TAP-binding protein-like</fullName>
    </alternativeName>
    <alternativeName>
        <fullName evidence="19">TAP-binding protein-related protein</fullName>
    </alternativeName>
    <alternativeName>
        <fullName evidence="20">Tapasin-like</fullName>
    </alternativeName>
</protein>
<feature type="region of interest" description="Disordered" evidence="22">
    <location>
        <begin position="1"/>
        <end position="20"/>
    </location>
</feature>
<feature type="domain" description="Ig-like" evidence="24">
    <location>
        <begin position="129"/>
        <end position="220"/>
    </location>
</feature>
<evidence type="ECO:0000256" key="21">
    <source>
        <dbReference type="ARBA" id="ARBA00093566"/>
    </source>
</evidence>
<evidence type="ECO:0000256" key="2">
    <source>
        <dbReference type="ARBA" id="ARBA00004251"/>
    </source>
</evidence>
<dbReference type="GO" id="GO:0002376">
    <property type="term" value="P:immune system process"/>
    <property type="evidence" value="ECO:0007669"/>
    <property type="project" value="UniProtKB-KW"/>
</dbReference>